<dbReference type="AlphaFoldDB" id="A0AAV8ZFI0"/>
<dbReference type="PANTHER" id="PTHR10773">
    <property type="entry name" value="DNA-DIRECTED RNA POLYMERASES I, II, AND III SUBUNIT RPABC2"/>
    <property type="match status" value="1"/>
</dbReference>
<gene>
    <name evidence="2" type="ORF">NQ318_018105</name>
</gene>
<name>A0AAV8ZFI0_9CUCU</name>
<feature type="compositionally biased region" description="Low complexity" evidence="1">
    <location>
        <begin position="66"/>
        <end position="76"/>
    </location>
</feature>
<evidence type="ECO:0000313" key="2">
    <source>
        <dbReference type="EMBL" id="KAJ8962148.1"/>
    </source>
</evidence>
<comment type="caution">
    <text evidence="2">The sequence shown here is derived from an EMBL/GenBank/DDBJ whole genome shotgun (WGS) entry which is preliminary data.</text>
</comment>
<dbReference type="PANTHER" id="PTHR10773:SF19">
    <property type="match status" value="1"/>
</dbReference>
<evidence type="ECO:0000256" key="1">
    <source>
        <dbReference type="SAM" id="MobiDB-lite"/>
    </source>
</evidence>
<feature type="region of interest" description="Disordered" evidence="1">
    <location>
        <begin position="53"/>
        <end position="112"/>
    </location>
</feature>
<keyword evidence="3" id="KW-1185">Reference proteome</keyword>
<reference evidence="2" key="1">
    <citation type="journal article" date="2023" name="Insect Mol. Biol.">
        <title>Genome sequencing provides insights into the evolution of gene families encoding plant cell wall-degrading enzymes in longhorned beetles.</title>
        <authorList>
            <person name="Shin N.R."/>
            <person name="Okamura Y."/>
            <person name="Kirsch R."/>
            <person name="Pauchet Y."/>
        </authorList>
    </citation>
    <scope>NUCLEOTIDE SEQUENCE</scope>
    <source>
        <strain evidence="2">AMC_N1</strain>
    </source>
</reference>
<organism evidence="2 3">
    <name type="scientific">Aromia moschata</name>
    <dbReference type="NCBI Taxonomy" id="1265417"/>
    <lineage>
        <taxon>Eukaryota</taxon>
        <taxon>Metazoa</taxon>
        <taxon>Ecdysozoa</taxon>
        <taxon>Arthropoda</taxon>
        <taxon>Hexapoda</taxon>
        <taxon>Insecta</taxon>
        <taxon>Pterygota</taxon>
        <taxon>Neoptera</taxon>
        <taxon>Endopterygota</taxon>
        <taxon>Coleoptera</taxon>
        <taxon>Polyphaga</taxon>
        <taxon>Cucujiformia</taxon>
        <taxon>Chrysomeloidea</taxon>
        <taxon>Cerambycidae</taxon>
        <taxon>Cerambycinae</taxon>
        <taxon>Callichromatini</taxon>
        <taxon>Aromia</taxon>
    </lineage>
</organism>
<accession>A0AAV8ZFI0</accession>
<proteinExistence type="predicted"/>
<dbReference type="Proteomes" id="UP001162162">
    <property type="component" value="Unassembled WGS sequence"/>
</dbReference>
<protein>
    <submittedName>
        <fullName evidence="2">Uncharacterized protein</fullName>
    </submittedName>
</protein>
<dbReference type="EMBL" id="JAPWTK010000003">
    <property type="protein sequence ID" value="KAJ8962148.1"/>
    <property type="molecule type" value="Genomic_DNA"/>
</dbReference>
<evidence type="ECO:0000313" key="3">
    <source>
        <dbReference type="Proteomes" id="UP001162162"/>
    </source>
</evidence>
<sequence>MENKENKLVAPCSSRTKLLLKLSRENANLVSTLYFRKLVLQLLFQCNQTVTTIPPFDDSDADPNYSSSSSSTSSSSEDSEEELPLNRPAIEDGNEEETPNKGKKRKAKPEMWKKAIAKRRRNAGLEYTSSSKKLWDHHVVQNADSSAMKKIPKDDRKIVFAEYWNLADLQRQRDFLLKNIETVAPRYQYKRVNSNRKSNHAFYFSIRDAKFRVCKLFFRSTLGITDRPIRTVINKQTFTTKGLITPDLRGRHVRHCHINNDVKNDIRNHINSIPRINSHYCRKDSSREYIEGGKTVAQLHRDYVEMCKAGNKSYANYLMYNRIFNNEFKISFLCQKRPIKRISREKKNLKIKKIISTILSFLCMICRQFCSGHTQNEGDSVHSVIERYIKRALRSGPIFVPDQYMTLIRTAKITGKPYEVHELNHENFFNIKELASTIGRNYSKKHK</sequence>